<comment type="subunit">
    <text evidence="6">Homohexameric ring arranged as a trimer of dimers.</text>
</comment>
<dbReference type="GO" id="GO:0009022">
    <property type="term" value="F:tRNA nucleotidyltransferase activity"/>
    <property type="evidence" value="ECO:0007669"/>
    <property type="project" value="UniProtKB-UniRule"/>
</dbReference>
<organism evidence="9 10">
    <name type="scientific">Eiseniibacteriota bacterium</name>
    <dbReference type="NCBI Taxonomy" id="2212470"/>
    <lineage>
        <taxon>Bacteria</taxon>
        <taxon>Candidatus Eiseniibacteriota</taxon>
    </lineage>
</organism>
<keyword evidence="2 6" id="KW-0698">rRNA processing</keyword>
<reference evidence="9" key="1">
    <citation type="submission" date="2020-04" db="EMBL/GenBank/DDBJ databases">
        <authorList>
            <person name="Zhang T."/>
        </authorList>
    </citation>
    <scope>NUCLEOTIDE SEQUENCE</scope>
    <source>
        <strain evidence="9">HKST-UBA02</strain>
    </source>
</reference>
<gene>
    <name evidence="6 9" type="primary">rph</name>
    <name evidence="9" type="ORF">KDA27_22845</name>
</gene>
<dbReference type="HAMAP" id="MF_00564">
    <property type="entry name" value="RNase_PH"/>
    <property type="match status" value="1"/>
</dbReference>
<dbReference type="GO" id="GO:0031125">
    <property type="term" value="P:rRNA 3'-end processing"/>
    <property type="evidence" value="ECO:0007669"/>
    <property type="project" value="UniProtKB-ARBA"/>
</dbReference>
<dbReference type="InterPro" id="IPR027408">
    <property type="entry name" value="PNPase/RNase_PH_dom_sf"/>
</dbReference>
<keyword evidence="4 6" id="KW-0819">tRNA processing</keyword>
<comment type="similarity">
    <text evidence="1 6">Belongs to the RNase PH family.</text>
</comment>
<dbReference type="AlphaFoldDB" id="A0A956NGZ9"/>
<evidence type="ECO:0000256" key="1">
    <source>
        <dbReference type="ARBA" id="ARBA00006678"/>
    </source>
</evidence>
<dbReference type="EC" id="2.7.7.56" evidence="6"/>
<dbReference type="PANTHER" id="PTHR11953">
    <property type="entry name" value="EXOSOME COMPLEX COMPONENT"/>
    <property type="match status" value="1"/>
</dbReference>
<comment type="function">
    <text evidence="6">Phosphorolytic 3'-5' exoribonuclease that plays an important role in tRNA 3'-end maturation. Removes nucleotide residues following the 3'-CCA terminus of tRNAs; can also add nucleotides to the ends of RNA molecules by using nucleoside diphosphates as substrates, but this may not be physiologically important. Probably plays a role in initiation of 16S rRNA degradation (leading to ribosome degradation) during starvation.</text>
</comment>
<protein>
    <recommendedName>
        <fullName evidence="6">Ribonuclease PH</fullName>
        <shortName evidence="6">RNase PH</shortName>
        <ecNumber evidence="6">2.7.7.56</ecNumber>
    </recommendedName>
    <alternativeName>
        <fullName evidence="6">tRNA nucleotidyltransferase</fullName>
    </alternativeName>
</protein>
<dbReference type="InterPro" id="IPR001247">
    <property type="entry name" value="ExoRNase_PH_dom1"/>
</dbReference>
<dbReference type="EMBL" id="JAGQHS010000196">
    <property type="protein sequence ID" value="MCA9758652.1"/>
    <property type="molecule type" value="Genomic_DNA"/>
</dbReference>
<keyword evidence="6" id="KW-0808">Transferase</keyword>
<feature type="binding site" evidence="6">
    <location>
        <position position="88"/>
    </location>
    <ligand>
        <name>phosphate</name>
        <dbReference type="ChEBI" id="CHEBI:43474"/>
        <note>substrate</note>
    </ligand>
</feature>
<dbReference type="Proteomes" id="UP000739538">
    <property type="component" value="Unassembled WGS sequence"/>
</dbReference>
<feature type="domain" description="Exoribonuclease phosphorolytic" evidence="8">
    <location>
        <begin position="161"/>
        <end position="225"/>
    </location>
</feature>
<dbReference type="InterPro" id="IPR036345">
    <property type="entry name" value="ExoRNase_PH_dom2_sf"/>
</dbReference>
<dbReference type="FunFam" id="3.30.230.70:FF:000003">
    <property type="entry name" value="Ribonuclease PH"/>
    <property type="match status" value="1"/>
</dbReference>
<dbReference type="GO" id="GO:0016075">
    <property type="term" value="P:rRNA catabolic process"/>
    <property type="evidence" value="ECO:0007669"/>
    <property type="project" value="UniProtKB-UniRule"/>
</dbReference>
<sequence length="249" mass="26802">MGERIDGRIDGRGSGALRKVRLYRSVLRHPQGSALIEMGHTVVLVSATIEEQIPPWLRGQGKGWVTAEYDMLPGSVSGRSQRGKPSGRSQEIQRLIGRALRASIDLAKLGERRIVVDCDVLDADGGTRTASITAGYVALREAVRTLLESGAIAEDPMTTSISAVSVGMVDGEILLDLCYEEDSRADVDMNVVATGAGDLVEVQGTGEGNTFSLKDSQSMLKLALRGMDRLRRAQERCLESPAAGPRRLI</sequence>
<dbReference type="InterPro" id="IPR020568">
    <property type="entry name" value="Ribosomal_Su5_D2-typ_SF"/>
</dbReference>
<dbReference type="PANTHER" id="PTHR11953:SF0">
    <property type="entry name" value="EXOSOME COMPLEX COMPONENT RRP41"/>
    <property type="match status" value="1"/>
</dbReference>
<evidence type="ECO:0000259" key="7">
    <source>
        <dbReference type="Pfam" id="PF01138"/>
    </source>
</evidence>
<feature type="binding site" evidence="6">
    <location>
        <begin position="126"/>
        <end position="128"/>
    </location>
    <ligand>
        <name>phosphate</name>
        <dbReference type="ChEBI" id="CHEBI:43474"/>
        <note>substrate</note>
    </ligand>
</feature>
<dbReference type="Pfam" id="PF01138">
    <property type="entry name" value="RNase_PH"/>
    <property type="match status" value="1"/>
</dbReference>
<comment type="caution">
    <text evidence="9">The sequence shown here is derived from an EMBL/GenBank/DDBJ whole genome shotgun (WGS) entry which is preliminary data.</text>
</comment>
<dbReference type="InterPro" id="IPR002381">
    <property type="entry name" value="RNase_PH_bac-type"/>
</dbReference>
<keyword evidence="3 6" id="KW-0820">tRNA-binding</keyword>
<dbReference type="GO" id="GO:0000049">
    <property type="term" value="F:tRNA binding"/>
    <property type="evidence" value="ECO:0007669"/>
    <property type="project" value="UniProtKB-UniRule"/>
</dbReference>
<feature type="domain" description="Exoribonuclease phosphorolytic" evidence="7">
    <location>
        <begin position="17"/>
        <end position="142"/>
    </location>
</feature>
<dbReference type="InterPro" id="IPR015847">
    <property type="entry name" value="ExoRNase_PH_dom2"/>
</dbReference>
<accession>A0A956NGZ9</accession>
<dbReference type="GO" id="GO:0000175">
    <property type="term" value="F:3'-5'-RNA exonuclease activity"/>
    <property type="evidence" value="ECO:0007669"/>
    <property type="project" value="UniProtKB-UniRule"/>
</dbReference>
<comment type="catalytic activity">
    <reaction evidence="6">
        <text>tRNA(n+1) + phosphate = tRNA(n) + a ribonucleoside 5'-diphosphate</text>
        <dbReference type="Rhea" id="RHEA:10628"/>
        <dbReference type="Rhea" id="RHEA-COMP:17343"/>
        <dbReference type="Rhea" id="RHEA-COMP:17344"/>
        <dbReference type="ChEBI" id="CHEBI:43474"/>
        <dbReference type="ChEBI" id="CHEBI:57930"/>
        <dbReference type="ChEBI" id="CHEBI:173114"/>
        <dbReference type="EC" id="2.7.7.56"/>
    </reaction>
</comment>
<evidence type="ECO:0000256" key="2">
    <source>
        <dbReference type="ARBA" id="ARBA00022552"/>
    </source>
</evidence>
<dbReference type="NCBIfam" id="TIGR01966">
    <property type="entry name" value="RNasePH"/>
    <property type="match status" value="1"/>
</dbReference>
<evidence type="ECO:0000256" key="4">
    <source>
        <dbReference type="ARBA" id="ARBA00022694"/>
    </source>
</evidence>
<dbReference type="SUPFAM" id="SSF54211">
    <property type="entry name" value="Ribosomal protein S5 domain 2-like"/>
    <property type="match status" value="1"/>
</dbReference>
<dbReference type="SUPFAM" id="SSF55666">
    <property type="entry name" value="Ribonuclease PH domain 2-like"/>
    <property type="match status" value="1"/>
</dbReference>
<evidence type="ECO:0000259" key="8">
    <source>
        <dbReference type="Pfam" id="PF03725"/>
    </source>
</evidence>
<dbReference type="GO" id="GO:0008033">
    <property type="term" value="P:tRNA processing"/>
    <property type="evidence" value="ECO:0007669"/>
    <property type="project" value="UniProtKB-UniRule"/>
</dbReference>
<evidence type="ECO:0000313" key="9">
    <source>
        <dbReference type="EMBL" id="MCA9758652.1"/>
    </source>
</evidence>
<evidence type="ECO:0000256" key="5">
    <source>
        <dbReference type="ARBA" id="ARBA00022884"/>
    </source>
</evidence>
<evidence type="ECO:0000313" key="10">
    <source>
        <dbReference type="Proteomes" id="UP000739538"/>
    </source>
</evidence>
<evidence type="ECO:0000256" key="6">
    <source>
        <dbReference type="HAMAP-Rule" id="MF_00564"/>
    </source>
</evidence>
<evidence type="ECO:0000256" key="3">
    <source>
        <dbReference type="ARBA" id="ARBA00022555"/>
    </source>
</evidence>
<dbReference type="InterPro" id="IPR050080">
    <property type="entry name" value="RNase_PH"/>
</dbReference>
<reference evidence="9" key="2">
    <citation type="journal article" date="2021" name="Microbiome">
        <title>Successional dynamics and alternative stable states in a saline activated sludge microbial community over 9 years.</title>
        <authorList>
            <person name="Wang Y."/>
            <person name="Ye J."/>
            <person name="Ju F."/>
            <person name="Liu L."/>
            <person name="Boyd J.A."/>
            <person name="Deng Y."/>
            <person name="Parks D.H."/>
            <person name="Jiang X."/>
            <person name="Yin X."/>
            <person name="Woodcroft B.J."/>
            <person name="Tyson G.W."/>
            <person name="Hugenholtz P."/>
            <person name="Polz M.F."/>
            <person name="Zhang T."/>
        </authorList>
    </citation>
    <scope>NUCLEOTIDE SEQUENCE</scope>
    <source>
        <strain evidence="9">HKST-UBA02</strain>
    </source>
</reference>
<keyword evidence="5" id="KW-0694">RNA-binding</keyword>
<name>A0A956NGZ9_UNCEI</name>
<dbReference type="Pfam" id="PF03725">
    <property type="entry name" value="RNase_PH_C"/>
    <property type="match status" value="1"/>
</dbReference>
<keyword evidence="6" id="KW-0548">Nucleotidyltransferase</keyword>
<proteinExistence type="inferred from homology"/>
<dbReference type="Gene3D" id="3.30.230.70">
    <property type="entry name" value="GHMP Kinase, N-terminal domain"/>
    <property type="match status" value="1"/>
</dbReference>